<dbReference type="EMBL" id="LMWX01000008">
    <property type="protein sequence ID" value="KUN89016.1"/>
    <property type="molecule type" value="Genomic_DNA"/>
</dbReference>
<accession>A0A101TB21</accession>
<dbReference type="STRING" id="285568.AQJ66_06020"/>
<proteinExistence type="predicted"/>
<evidence type="ECO:0000256" key="1">
    <source>
        <dbReference type="SAM" id="MobiDB-lite"/>
    </source>
</evidence>
<dbReference type="Proteomes" id="UP000053024">
    <property type="component" value="Unassembled WGS sequence"/>
</dbReference>
<dbReference type="AlphaFoldDB" id="A0A101TB21"/>
<evidence type="ECO:0000313" key="2">
    <source>
        <dbReference type="EMBL" id="KUN89016.1"/>
    </source>
</evidence>
<feature type="compositionally biased region" description="Acidic residues" evidence="1">
    <location>
        <begin position="104"/>
        <end position="117"/>
    </location>
</feature>
<comment type="caution">
    <text evidence="2">The sequence shown here is derived from an EMBL/GenBank/DDBJ whole genome shotgun (WGS) entry which is preliminary data.</text>
</comment>
<organism evidence="2 3">
    <name type="scientific">Streptomyces bungoensis</name>
    <dbReference type="NCBI Taxonomy" id="285568"/>
    <lineage>
        <taxon>Bacteria</taxon>
        <taxon>Bacillati</taxon>
        <taxon>Actinomycetota</taxon>
        <taxon>Actinomycetes</taxon>
        <taxon>Kitasatosporales</taxon>
        <taxon>Streptomycetaceae</taxon>
        <taxon>Streptomyces</taxon>
    </lineage>
</organism>
<evidence type="ECO:0008006" key="4">
    <source>
        <dbReference type="Google" id="ProtNLM"/>
    </source>
</evidence>
<gene>
    <name evidence="2" type="ORF">AQJ66_06020</name>
</gene>
<keyword evidence="3" id="KW-1185">Reference proteome</keyword>
<feature type="region of interest" description="Disordered" evidence="1">
    <location>
        <begin position="85"/>
        <end position="117"/>
    </location>
</feature>
<evidence type="ECO:0000313" key="3">
    <source>
        <dbReference type="Proteomes" id="UP000053024"/>
    </source>
</evidence>
<sequence>MLSAFWKSGWNGPFIQEERTMAQPVSRPTISAEQFSRVCDEIRSTAAPEQSAQSVRDCALRIVQTLGLALSTDDLSRLLAELMAPGAAPPRGSPHYTREAILDMPDEQPGEDEGPVR</sequence>
<protein>
    <recommendedName>
        <fullName evidence="4">DUF2267 domain-containing protein</fullName>
    </recommendedName>
</protein>
<name>A0A101TB21_9ACTN</name>
<reference evidence="2 3" key="1">
    <citation type="submission" date="2015-10" db="EMBL/GenBank/DDBJ databases">
        <title>Draft genome sequence of Streptomyces bungoensis DSM 41781, type strain for the species Streptomyces bungoensis.</title>
        <authorList>
            <person name="Ruckert C."/>
            <person name="Winkler A."/>
            <person name="Kalinowski J."/>
            <person name="Kampfer P."/>
            <person name="Glaeser S."/>
        </authorList>
    </citation>
    <scope>NUCLEOTIDE SEQUENCE [LARGE SCALE GENOMIC DNA]</scope>
    <source>
        <strain evidence="2 3">DSM 41781</strain>
    </source>
</reference>